<accession>A0ACB8RQC9</accession>
<reference evidence="1" key="1">
    <citation type="submission" date="2021-02" db="EMBL/GenBank/DDBJ databases">
        <authorList>
            <consortium name="DOE Joint Genome Institute"/>
            <person name="Ahrendt S."/>
            <person name="Looney B.P."/>
            <person name="Miyauchi S."/>
            <person name="Morin E."/>
            <person name="Drula E."/>
            <person name="Courty P.E."/>
            <person name="Chicoki N."/>
            <person name="Fauchery L."/>
            <person name="Kohler A."/>
            <person name="Kuo A."/>
            <person name="Labutti K."/>
            <person name="Pangilinan J."/>
            <person name="Lipzen A."/>
            <person name="Riley R."/>
            <person name="Andreopoulos W."/>
            <person name="He G."/>
            <person name="Johnson J."/>
            <person name="Barry K.W."/>
            <person name="Grigoriev I.V."/>
            <person name="Nagy L."/>
            <person name="Hibbett D."/>
            <person name="Henrissat B."/>
            <person name="Matheny P.B."/>
            <person name="Labbe J."/>
            <person name="Martin F."/>
        </authorList>
    </citation>
    <scope>NUCLEOTIDE SEQUENCE</scope>
    <source>
        <strain evidence="1">FP105234-sp</strain>
    </source>
</reference>
<proteinExistence type="predicted"/>
<keyword evidence="2" id="KW-1185">Reference proteome</keyword>
<evidence type="ECO:0000313" key="2">
    <source>
        <dbReference type="Proteomes" id="UP000814033"/>
    </source>
</evidence>
<evidence type="ECO:0000313" key="1">
    <source>
        <dbReference type="EMBL" id="KAI0046369.1"/>
    </source>
</evidence>
<comment type="caution">
    <text evidence="1">The sequence shown here is derived from an EMBL/GenBank/DDBJ whole genome shotgun (WGS) entry which is preliminary data.</text>
</comment>
<gene>
    <name evidence="1" type="ORF">FA95DRAFT_1394420</name>
</gene>
<sequence length="150" mass="16361">MLLRGASLCSVLLPTTVLFTLSSPSSSSSSARLPPLHSFAHDIITVCIDCVDTHRRPISRTSRSFPHIVVHSCVGRLRLPALLSPFLPLSTHLFFLPCNPPNVPLLHASRPGLRAVISLHGHLPPHSSGVVPLVAMVSGQILRRWKCWYG</sequence>
<dbReference type="EMBL" id="MU275927">
    <property type="protein sequence ID" value="KAI0046369.1"/>
    <property type="molecule type" value="Genomic_DNA"/>
</dbReference>
<organism evidence="1 2">
    <name type="scientific">Auriscalpium vulgare</name>
    <dbReference type="NCBI Taxonomy" id="40419"/>
    <lineage>
        <taxon>Eukaryota</taxon>
        <taxon>Fungi</taxon>
        <taxon>Dikarya</taxon>
        <taxon>Basidiomycota</taxon>
        <taxon>Agaricomycotina</taxon>
        <taxon>Agaricomycetes</taxon>
        <taxon>Russulales</taxon>
        <taxon>Auriscalpiaceae</taxon>
        <taxon>Auriscalpium</taxon>
    </lineage>
</organism>
<dbReference type="Proteomes" id="UP000814033">
    <property type="component" value="Unassembled WGS sequence"/>
</dbReference>
<reference evidence="1" key="2">
    <citation type="journal article" date="2022" name="New Phytol.">
        <title>Evolutionary transition to the ectomycorrhizal habit in the genomes of a hyperdiverse lineage of mushroom-forming fungi.</title>
        <authorList>
            <person name="Looney B."/>
            <person name="Miyauchi S."/>
            <person name="Morin E."/>
            <person name="Drula E."/>
            <person name="Courty P.E."/>
            <person name="Kohler A."/>
            <person name="Kuo A."/>
            <person name="LaButti K."/>
            <person name="Pangilinan J."/>
            <person name="Lipzen A."/>
            <person name="Riley R."/>
            <person name="Andreopoulos W."/>
            <person name="He G."/>
            <person name="Johnson J."/>
            <person name="Nolan M."/>
            <person name="Tritt A."/>
            <person name="Barry K.W."/>
            <person name="Grigoriev I.V."/>
            <person name="Nagy L.G."/>
            <person name="Hibbett D."/>
            <person name="Henrissat B."/>
            <person name="Matheny P.B."/>
            <person name="Labbe J."/>
            <person name="Martin F.M."/>
        </authorList>
    </citation>
    <scope>NUCLEOTIDE SEQUENCE</scope>
    <source>
        <strain evidence="1">FP105234-sp</strain>
    </source>
</reference>
<name>A0ACB8RQC9_9AGAM</name>
<protein>
    <submittedName>
        <fullName evidence="1">Uncharacterized protein</fullName>
    </submittedName>
</protein>